<protein>
    <submittedName>
        <fullName evidence="1">Uncharacterized protein</fullName>
    </submittedName>
</protein>
<organism evidence="1 2">
    <name type="scientific">Mesorhizobium qingshengii</name>
    <dbReference type="NCBI Taxonomy" id="1165689"/>
    <lineage>
        <taxon>Bacteria</taxon>
        <taxon>Pseudomonadati</taxon>
        <taxon>Pseudomonadota</taxon>
        <taxon>Alphaproteobacteria</taxon>
        <taxon>Hyphomicrobiales</taxon>
        <taxon>Phyllobacteriaceae</taxon>
        <taxon>Mesorhizobium</taxon>
    </lineage>
</organism>
<name>A0A1G5VA54_9HYPH</name>
<gene>
    <name evidence="1" type="ORF">SAMN02927914_00435</name>
</gene>
<dbReference type="OrthoDB" id="8093873at2"/>
<dbReference type="EMBL" id="FMXM01000002">
    <property type="protein sequence ID" value="SDA42518.1"/>
    <property type="molecule type" value="Genomic_DNA"/>
</dbReference>
<accession>A0A1G5VA54</accession>
<dbReference type="AlphaFoldDB" id="A0A1G5VA54"/>
<proteinExistence type="predicted"/>
<dbReference type="Proteomes" id="UP000198588">
    <property type="component" value="Unassembled WGS sequence"/>
</dbReference>
<evidence type="ECO:0000313" key="2">
    <source>
        <dbReference type="Proteomes" id="UP000198588"/>
    </source>
</evidence>
<evidence type="ECO:0000313" key="1">
    <source>
        <dbReference type="EMBL" id="SDA42518.1"/>
    </source>
</evidence>
<sequence length="97" mass="10769">MKEDFDLYERSGLNREYLTLLQAEQFQVNPDSVTPTVSMDACECRNSLCSSEAGRKLVSDWDSLGGFKAHLMNVQRDVADMVRSLGSNRAVGVHGTL</sequence>
<reference evidence="1 2" key="1">
    <citation type="submission" date="2016-10" db="EMBL/GenBank/DDBJ databases">
        <authorList>
            <person name="de Groot N.N."/>
        </authorList>
    </citation>
    <scope>NUCLEOTIDE SEQUENCE [LARGE SCALE GENOMIC DNA]</scope>
    <source>
        <strain evidence="1 2">CGMCC 1.12097</strain>
    </source>
</reference>
<dbReference type="RefSeq" id="WP_091575254.1">
    <property type="nucleotide sequence ID" value="NZ_FMXM01000002.1"/>
</dbReference>